<keyword evidence="7" id="KW-1185">Reference proteome</keyword>
<evidence type="ECO:0000313" key="6">
    <source>
        <dbReference type="EnsemblMetazoa" id="LLOJ007708-PA"/>
    </source>
</evidence>
<organism evidence="6 7">
    <name type="scientific">Lutzomyia longipalpis</name>
    <name type="common">Sand fly</name>
    <dbReference type="NCBI Taxonomy" id="7200"/>
    <lineage>
        <taxon>Eukaryota</taxon>
        <taxon>Metazoa</taxon>
        <taxon>Ecdysozoa</taxon>
        <taxon>Arthropoda</taxon>
        <taxon>Hexapoda</taxon>
        <taxon>Insecta</taxon>
        <taxon>Pterygota</taxon>
        <taxon>Neoptera</taxon>
        <taxon>Endopterygota</taxon>
        <taxon>Diptera</taxon>
        <taxon>Nematocera</taxon>
        <taxon>Psychodoidea</taxon>
        <taxon>Psychodidae</taxon>
        <taxon>Lutzomyia</taxon>
        <taxon>Lutzomyia</taxon>
    </lineage>
</organism>
<evidence type="ECO:0000256" key="4">
    <source>
        <dbReference type="ARBA" id="ARBA00023136"/>
    </source>
</evidence>
<feature type="transmembrane region" description="Helical" evidence="5">
    <location>
        <begin position="207"/>
        <end position="227"/>
    </location>
</feature>
<accession>A0A1B0CS59</accession>
<protein>
    <submittedName>
        <fullName evidence="6">Uncharacterized protein</fullName>
    </submittedName>
</protein>
<sequence>MACNDGHQGLPLRGISVPMRPVNLLITYPRRSARISKNALAQYDSSQARRSRFEVGDQGPQLGTARWRSGRMRRITQDATGRTGDEIGSHCKLPEDYLQKKLADVKSPPTNSQKLQLIVINGLPFIGFGFLDNFMMIVCGDYIEQTLGGYMCLSTMAAAGLGNTISDVVGLGSAVYVERMCESIGFKVPPLSKFQLEMKESRRSASFGRILGITIGCLIGMVPLLFIDTEKKHTGTKIDENTH</sequence>
<dbReference type="EnsemblMetazoa" id="LLOJ007708-RA">
    <property type="protein sequence ID" value="LLOJ007708-PA"/>
    <property type="gene ID" value="LLOJ007708"/>
</dbReference>
<keyword evidence="4 5" id="KW-0472">Membrane</keyword>
<dbReference type="GO" id="GO:0005739">
    <property type="term" value="C:mitochondrion"/>
    <property type="evidence" value="ECO:0007669"/>
    <property type="project" value="TreeGrafter"/>
</dbReference>
<evidence type="ECO:0000256" key="5">
    <source>
        <dbReference type="SAM" id="Phobius"/>
    </source>
</evidence>
<keyword evidence="3 5" id="KW-1133">Transmembrane helix</keyword>
<name>A0A1B0CS59_LUTLO</name>
<evidence type="ECO:0000313" key="7">
    <source>
        <dbReference type="Proteomes" id="UP000092461"/>
    </source>
</evidence>
<dbReference type="PANTHER" id="PTHR21706">
    <property type="entry name" value="TRANSMEMBRANE PROTEIN 65"/>
    <property type="match status" value="1"/>
</dbReference>
<dbReference type="VEuPathDB" id="VectorBase:LLONM1_004304"/>
<dbReference type="InterPro" id="IPR019537">
    <property type="entry name" value="TMEM65"/>
</dbReference>
<evidence type="ECO:0000256" key="1">
    <source>
        <dbReference type="ARBA" id="ARBA00004141"/>
    </source>
</evidence>
<dbReference type="GO" id="GO:0016020">
    <property type="term" value="C:membrane"/>
    <property type="evidence" value="ECO:0007669"/>
    <property type="project" value="UniProtKB-SubCell"/>
</dbReference>
<dbReference type="Proteomes" id="UP000092461">
    <property type="component" value="Unassembled WGS sequence"/>
</dbReference>
<comment type="subcellular location">
    <subcellularLocation>
        <location evidence="1">Membrane</location>
        <topology evidence="1">Multi-pass membrane protein</topology>
    </subcellularLocation>
</comment>
<proteinExistence type="predicted"/>
<evidence type="ECO:0000256" key="2">
    <source>
        <dbReference type="ARBA" id="ARBA00022692"/>
    </source>
</evidence>
<keyword evidence="2 5" id="KW-0812">Transmembrane</keyword>
<dbReference type="AlphaFoldDB" id="A0A1B0CS59"/>
<reference evidence="6" key="1">
    <citation type="submission" date="2020-05" db="UniProtKB">
        <authorList>
            <consortium name="EnsemblMetazoa"/>
        </authorList>
    </citation>
    <scope>IDENTIFICATION</scope>
    <source>
        <strain evidence="6">Jacobina</strain>
    </source>
</reference>
<dbReference type="PANTHER" id="PTHR21706:SF15">
    <property type="entry name" value="TRANSMEMBRANE PROTEIN 65"/>
    <property type="match status" value="1"/>
</dbReference>
<dbReference type="VEuPathDB" id="VectorBase:LLOJ007708"/>
<dbReference type="Pfam" id="PF10507">
    <property type="entry name" value="TMEM65"/>
    <property type="match status" value="1"/>
</dbReference>
<dbReference type="EMBL" id="AJWK01025651">
    <property type="status" value="NOT_ANNOTATED_CDS"/>
    <property type="molecule type" value="Genomic_DNA"/>
</dbReference>
<evidence type="ECO:0000256" key="3">
    <source>
        <dbReference type="ARBA" id="ARBA00022989"/>
    </source>
</evidence>